<proteinExistence type="predicted"/>
<dbReference type="AlphaFoldDB" id="A0A1W0A2S8"/>
<keyword evidence="2" id="KW-1185">Reference proteome</keyword>
<name>A0A1W0A2S8_9STRA</name>
<evidence type="ECO:0000313" key="1">
    <source>
        <dbReference type="EMBL" id="OQS04584.1"/>
    </source>
</evidence>
<evidence type="ECO:0000313" key="2">
    <source>
        <dbReference type="Proteomes" id="UP000243217"/>
    </source>
</evidence>
<dbReference type="Proteomes" id="UP000243217">
    <property type="component" value="Unassembled WGS sequence"/>
</dbReference>
<sequence length="129" mass="14355">MADGSAVLCFPDSGAWFQGYFTSNTGTVGLLGVEMDVDDCVRCPHGGYREYSLKLIQYETEMEVEVFVYKTGGNLCAIQSDQEDIRFETLNMLTDDKAEKFIRKVFPSVASAATSSQVRNEYDDFSDGL</sequence>
<dbReference type="OrthoDB" id="57576at2759"/>
<reference evidence="1 2" key="1">
    <citation type="journal article" date="2014" name="Genome Biol. Evol.">
        <title>The secreted proteins of Achlya hypogyna and Thraustotheca clavata identify the ancestral oomycete secretome and reveal gene acquisitions by horizontal gene transfer.</title>
        <authorList>
            <person name="Misner I."/>
            <person name="Blouin N."/>
            <person name="Leonard G."/>
            <person name="Richards T.A."/>
            <person name="Lane C.E."/>
        </authorList>
    </citation>
    <scope>NUCLEOTIDE SEQUENCE [LARGE SCALE GENOMIC DNA]</scope>
    <source>
        <strain evidence="1 2">ATCC 34112</strain>
    </source>
</reference>
<accession>A0A1W0A2S8</accession>
<dbReference type="EMBL" id="JNBS01000589">
    <property type="protein sequence ID" value="OQS04584.1"/>
    <property type="molecule type" value="Genomic_DNA"/>
</dbReference>
<gene>
    <name evidence="1" type="ORF">THRCLA_03194</name>
</gene>
<comment type="caution">
    <text evidence="1">The sequence shown here is derived from an EMBL/GenBank/DDBJ whole genome shotgun (WGS) entry which is preliminary data.</text>
</comment>
<organism evidence="1 2">
    <name type="scientific">Thraustotheca clavata</name>
    <dbReference type="NCBI Taxonomy" id="74557"/>
    <lineage>
        <taxon>Eukaryota</taxon>
        <taxon>Sar</taxon>
        <taxon>Stramenopiles</taxon>
        <taxon>Oomycota</taxon>
        <taxon>Saprolegniomycetes</taxon>
        <taxon>Saprolegniales</taxon>
        <taxon>Achlyaceae</taxon>
        <taxon>Thraustotheca</taxon>
    </lineage>
</organism>
<protein>
    <submittedName>
        <fullName evidence="1">Uncharacterized protein</fullName>
    </submittedName>
</protein>